<dbReference type="KEGG" id="mpk:VL20_6079"/>
<accession>A0A0K1S9Q3</accession>
<dbReference type="PATRIC" id="fig|1638788.3.peg.6115"/>
<evidence type="ECO:0000313" key="2">
    <source>
        <dbReference type="Proteomes" id="UP000068167"/>
    </source>
</evidence>
<organism evidence="1 2">
    <name type="scientific">Microcystis panniformis FACHB-1757</name>
    <dbReference type="NCBI Taxonomy" id="1638788"/>
    <lineage>
        <taxon>Bacteria</taxon>
        <taxon>Bacillati</taxon>
        <taxon>Cyanobacteriota</taxon>
        <taxon>Cyanophyceae</taxon>
        <taxon>Oscillatoriophycideae</taxon>
        <taxon>Chroococcales</taxon>
        <taxon>Microcystaceae</taxon>
        <taxon>Microcystis</taxon>
    </lineage>
</organism>
<dbReference type="AlphaFoldDB" id="A0A0K1S9Q3"/>
<dbReference type="EMBL" id="CP011339">
    <property type="protein sequence ID" value="AKV70849.1"/>
    <property type="molecule type" value="Genomic_DNA"/>
</dbReference>
<name>A0A0K1S9Q3_9CHRO</name>
<gene>
    <name evidence="1" type="ORF">VL20_6079</name>
</gene>
<keyword evidence="2" id="KW-1185">Reference proteome</keyword>
<dbReference type="Proteomes" id="UP000068167">
    <property type="component" value="Chromosome"/>
</dbReference>
<reference evidence="1 2" key="1">
    <citation type="journal article" date="2016" name="Stand. Genomic Sci.">
        <title>Complete genome sequence and genomic characterization of Microcystis panniformis FACHB 1757 by third-generation sequencing.</title>
        <authorList>
            <person name="Zhang J.Y."/>
            <person name="Guan R."/>
            <person name="Zhang H.J."/>
            <person name="Li H."/>
            <person name="Xiao P."/>
            <person name="Yu G.L."/>
            <person name="Du L."/>
            <person name="Cao D.M."/>
            <person name="Zhu B.C."/>
            <person name="Li R.H."/>
            <person name="Lu Z.H."/>
        </authorList>
    </citation>
    <scope>NUCLEOTIDE SEQUENCE [LARGE SCALE GENOMIC DNA]</scope>
    <source>
        <strain evidence="1 2">FACHB-1757</strain>
    </source>
</reference>
<protein>
    <submittedName>
        <fullName evidence="1">Transposase</fullName>
    </submittedName>
</protein>
<sequence length="41" mass="4205">MGAGCGVWGVGFYPFSDGQLPNFQGKSPGIFAPIPPMAGTF</sequence>
<evidence type="ECO:0000313" key="1">
    <source>
        <dbReference type="EMBL" id="AKV70849.1"/>
    </source>
</evidence>
<proteinExistence type="predicted"/>